<dbReference type="GO" id="GO:0004477">
    <property type="term" value="F:methenyltetrahydrofolate cyclohydrolase activity"/>
    <property type="evidence" value="ECO:0007669"/>
    <property type="project" value="UniProtKB-EC"/>
</dbReference>
<dbReference type="EC" id="1.5.1.5" evidence="7"/>
<dbReference type="InterPro" id="IPR036291">
    <property type="entry name" value="NAD(P)-bd_dom_sf"/>
</dbReference>
<dbReference type="Pfam" id="PF01268">
    <property type="entry name" value="FTHFS"/>
    <property type="match status" value="1"/>
</dbReference>
<evidence type="ECO:0000256" key="11">
    <source>
        <dbReference type="ARBA" id="ARBA00022741"/>
    </source>
</evidence>
<dbReference type="InterPro" id="IPR043502">
    <property type="entry name" value="DNA/RNA_pol_sf"/>
</dbReference>
<dbReference type="GO" id="GO:0004329">
    <property type="term" value="F:formate-tetrahydrofolate ligase activity"/>
    <property type="evidence" value="ECO:0007669"/>
    <property type="project" value="UniProtKB-EC"/>
</dbReference>
<dbReference type="SUPFAM" id="SSF52540">
    <property type="entry name" value="P-loop containing nucleoside triphosphate hydrolases"/>
    <property type="match status" value="1"/>
</dbReference>
<protein>
    <recommendedName>
        <fullName evidence="8">C-1-tetrahydrofolate synthase, cytoplasmic</fullName>
        <ecNumber evidence="7">1.5.1.5</ecNumber>
        <ecNumber evidence="6">3.5.4.9</ecNumber>
        <ecNumber evidence="5">6.3.4.3</ecNumber>
    </recommendedName>
</protein>
<dbReference type="Pfam" id="PF00078">
    <property type="entry name" value="RVT_1"/>
    <property type="match status" value="1"/>
</dbReference>
<dbReference type="InterPro" id="IPR020630">
    <property type="entry name" value="THF_DH/CycHdrlase_cat_dom"/>
</dbReference>
<evidence type="ECO:0000256" key="6">
    <source>
        <dbReference type="ARBA" id="ARBA00012776"/>
    </source>
</evidence>
<dbReference type="FunFam" id="3.40.50.300:FF:000245">
    <property type="entry name" value="C-1-tetrahydrofolate synthase, cytoplasmic"/>
    <property type="match status" value="1"/>
</dbReference>
<dbReference type="PROSITE" id="PS00766">
    <property type="entry name" value="THF_DHG_CYH_1"/>
    <property type="match status" value="1"/>
</dbReference>
<organism evidence="21">
    <name type="scientific">Bemisia tabaci</name>
    <name type="common">Sweetpotato whitefly</name>
    <name type="synonym">Aleurodes tabaci</name>
    <dbReference type="NCBI Taxonomy" id="7038"/>
    <lineage>
        <taxon>Eukaryota</taxon>
        <taxon>Metazoa</taxon>
        <taxon>Ecdysozoa</taxon>
        <taxon>Arthropoda</taxon>
        <taxon>Hexapoda</taxon>
        <taxon>Insecta</taxon>
        <taxon>Pterygota</taxon>
        <taxon>Neoptera</taxon>
        <taxon>Paraneoptera</taxon>
        <taxon>Hemiptera</taxon>
        <taxon>Sternorrhyncha</taxon>
        <taxon>Aleyrodoidea</taxon>
        <taxon>Aleyrodidae</taxon>
        <taxon>Aleyrodinae</taxon>
        <taxon>Bemisia</taxon>
    </lineage>
</organism>
<evidence type="ECO:0000256" key="15">
    <source>
        <dbReference type="ARBA" id="ARBA00023002"/>
    </source>
</evidence>
<keyword evidence="12" id="KW-0378">Hydrolase</keyword>
<evidence type="ECO:0000256" key="1">
    <source>
        <dbReference type="ARBA" id="ARBA00004777"/>
    </source>
</evidence>
<evidence type="ECO:0000256" key="19">
    <source>
        <dbReference type="SAM" id="MobiDB-lite"/>
    </source>
</evidence>
<dbReference type="InterPro" id="IPR036691">
    <property type="entry name" value="Endo/exonu/phosph_ase_sf"/>
</dbReference>
<keyword evidence="13" id="KW-0067">ATP-binding</keyword>
<dbReference type="InterPro" id="IPR000559">
    <property type="entry name" value="Formate_THF_ligase"/>
</dbReference>
<evidence type="ECO:0000256" key="9">
    <source>
        <dbReference type="ARBA" id="ARBA00022563"/>
    </source>
</evidence>
<evidence type="ECO:0000256" key="7">
    <source>
        <dbReference type="ARBA" id="ARBA00012859"/>
    </source>
</evidence>
<dbReference type="GO" id="GO:0035999">
    <property type="term" value="P:tetrahydrofolate interconversion"/>
    <property type="evidence" value="ECO:0007669"/>
    <property type="project" value="UniProtKB-UniPathway"/>
</dbReference>
<dbReference type="InterPro" id="IPR005135">
    <property type="entry name" value="Endo/exonuclease/phosphatase"/>
</dbReference>
<dbReference type="EC" id="3.5.4.9" evidence="6"/>
<sequence length="1641" mass="183773">MFSKAPILRNGFECYFVISRNLSLPLPGVKMSADKSQHTAKILSGTAISKEIRASLTEECKKLAADFQGFQPGLAIVQVGNREDSNVYIQAKLKAATDIGIKATHIKLPRSITQKEILDKLDALNDDPNVHGIIVQMPLDAENKIDSHLVTNTVSPAKDVDGLNIINEGRCAVGDFSGFVPCTPFGCLELIKRSGVKISGSEAVILGRSKIVGTPISELLKWNNATITVCHSHSKDVSQHTKKADILVVGIGQPEFVKGSWIKPGAVVIDCGINAIPDATKKSGSRLVGDVAFNEAAQVASYITPVPGGVGPMTVAMLMKNTVISAQRSAGARLSSSWLFEPLKLNFQRPVPSDITIARSQTPKKIMELAKEIGLQPNEISPYGTTKGKISLAVHDRLKHRTNGKYVVVTGITPTPLGEGKSTTTIGLVQALTAHKSKNSIACIRQPSQGPTFGIKGGAAGGGYSQVIPMEEFNLHLTGDIHAVTAANNLLTAQIDARRFHELTQGDKALFNRLVPAINGKRTFSPIQLRRLERLGIAKTEPESLSAEEIKKFVRLDMNPDTISFNRVIDTNDRFLRKITIGQSPTEKGHTRETCFDISVASEVMAILALATSLEDMKQRLAKMVVAQDSKGNNVTADDLGATGAMTVLLKEALEPTLMQSLEGTPILVHAGPFANIAHGCSSVIADLLALKITGEDGFVVTEAGFGSDIDLKDDIDFTDVIKLKARAKTEALTIIAWNCGGLTRTKAEELNVTLRDFGVDIVLISETWFTKNDFKRYFEGYKMYNSFHPSNKKRGGSSILIKNNIEHNLIKIIQTDIFQSVVIKLPSAIGDFNLASIYAPPNNIITTANFLELFRELGQSFLIGGDFNSKNPIWGSRLTNPKGKNLFEAVKKINGNFISPGKPTNFPYNQSHKPDIIDFFIFKNLNLINKTVCDTLHSPIVGHAKINLTIHMNPILINKPPAICSRKTNWTKFREDLEKLIFNNIKIDTPAKIDEETEKLVEQIQHCAKINTPIAINEIRPYKIPKNLLNLIRSKRKIQRKYSYTQDPEDKAHFNRLNKLVRKHTQSFLNNKFERFLLSLSDKKDKDYTLWAATKYLKRPKQLNFPIKKKDGTWAETDKDKAEILADHFENTFKPHNFAEIEGEHESENVGDESPPKSKKVKKIPPSKIKTITPSEIKREIQGKIKIKKAPGFDKISGLLLKNLPNKAIMKLVCIFNAVIKIKYIPQQWKIAEIFVLLKPDKSPAETSSYRPISLLPVISKLFEKLYIKRLNEIVGKKHLIIDAQFGFRAKHSTIEQLHRVTSYIENALEKGKFCVAVFLDVAQAFDRVWHERLVEKLFKILPCNHVELLSSFLEGRQFRIRYENAISSLRPIGAGVPQGSCLSPLLYSLFTSDIPQPRGEGKMGIYADDTLVMDSSKSYREARQNVQLHLNKIDRWTTNDKIKLNATKSIEVVFTNRKFIHKPLHLGENIIPREKVSKYLGLHLDSKLRWKQHIKKKVAQVKLKFLNMFWLLGKKSKLDLRLKLLLYKSMLRPIWSYGCQLWGCAAVTNLNQIEIIQMKILRNIAKARWYERNVDIRADLNIDSVEDYITKLYTSYENRLHNHPNPEALALLEKSENVRRLKRRKTFELGIQGFSKLFP</sequence>
<dbReference type="Gene3D" id="3.40.50.300">
    <property type="entry name" value="P-loop containing nucleotide triphosphate hydrolases"/>
    <property type="match status" value="1"/>
</dbReference>
<accession>A0A7S5LIY0</accession>
<evidence type="ECO:0000256" key="4">
    <source>
        <dbReference type="ARBA" id="ARBA00011738"/>
    </source>
</evidence>
<evidence type="ECO:0000256" key="13">
    <source>
        <dbReference type="ARBA" id="ARBA00022840"/>
    </source>
</evidence>
<evidence type="ECO:0000256" key="18">
    <source>
        <dbReference type="ARBA" id="ARBA00049033"/>
    </source>
</evidence>
<dbReference type="InterPro" id="IPR020631">
    <property type="entry name" value="THF_DH/CycHdrlase_NAD-bd_dom"/>
</dbReference>
<dbReference type="SUPFAM" id="SSF51735">
    <property type="entry name" value="NAD(P)-binding Rossmann-fold domains"/>
    <property type="match status" value="1"/>
</dbReference>
<evidence type="ECO:0000313" key="21">
    <source>
        <dbReference type="EMBL" id="QHB15686.1"/>
    </source>
</evidence>
<dbReference type="InterPro" id="IPR027417">
    <property type="entry name" value="P-loop_NTPase"/>
</dbReference>
<dbReference type="CDD" id="cd01080">
    <property type="entry name" value="NAD_bind_m-THF_DH_Cyclohyd"/>
    <property type="match status" value="1"/>
</dbReference>
<reference evidence="21" key="1">
    <citation type="submission" date="2019-11" db="EMBL/GenBank/DDBJ databases">
        <title>Identification of Saliva Proteins of the Whitefly Bemisia tabaci by Transcriptome and LC-MS/MS Analyses.</title>
        <authorList>
            <person name="Huang H.-J."/>
        </authorList>
    </citation>
    <scope>NUCLEOTIDE SEQUENCE</scope>
</reference>
<comment type="similarity">
    <text evidence="2">In the N-terminal section; belongs to the tetrahydrofolate dehydrogenase/cyclohydrolase family.</text>
</comment>
<dbReference type="PRINTS" id="PR00085">
    <property type="entry name" value="THFDHDRGNASE"/>
</dbReference>
<keyword evidence="14" id="KW-0521">NADP</keyword>
<evidence type="ECO:0000256" key="8">
    <source>
        <dbReference type="ARBA" id="ARBA00017592"/>
    </source>
</evidence>
<dbReference type="SUPFAM" id="SSF56672">
    <property type="entry name" value="DNA/RNA polymerases"/>
    <property type="match status" value="1"/>
</dbReference>
<comment type="subunit">
    <text evidence="4">Homodimer.</text>
</comment>
<dbReference type="SUPFAM" id="SSF53223">
    <property type="entry name" value="Aminoacid dehydrogenase-like, N-terminal domain"/>
    <property type="match status" value="1"/>
</dbReference>
<evidence type="ECO:0000256" key="3">
    <source>
        <dbReference type="ARBA" id="ARBA00006985"/>
    </source>
</evidence>
<dbReference type="PANTHER" id="PTHR48099">
    <property type="entry name" value="C-1-TETRAHYDROFOLATE SYNTHASE, CYTOPLASMIC-RELATED"/>
    <property type="match status" value="1"/>
</dbReference>
<dbReference type="HAMAP" id="MF_01576">
    <property type="entry name" value="THF_DHG_CYH"/>
    <property type="match status" value="1"/>
</dbReference>
<feature type="region of interest" description="Disordered" evidence="19">
    <location>
        <begin position="1144"/>
        <end position="1166"/>
    </location>
</feature>
<evidence type="ECO:0000256" key="2">
    <source>
        <dbReference type="ARBA" id="ARBA00005559"/>
    </source>
</evidence>
<dbReference type="EC" id="6.3.4.3" evidence="5"/>
<comment type="catalytic activity">
    <reaction evidence="18">
        <text>(6S)-5,6,7,8-tetrahydrofolate + formate + ATP = (6R)-10-formyltetrahydrofolate + ADP + phosphate</text>
        <dbReference type="Rhea" id="RHEA:20221"/>
        <dbReference type="ChEBI" id="CHEBI:15740"/>
        <dbReference type="ChEBI" id="CHEBI:30616"/>
        <dbReference type="ChEBI" id="CHEBI:43474"/>
        <dbReference type="ChEBI" id="CHEBI:57453"/>
        <dbReference type="ChEBI" id="CHEBI:195366"/>
        <dbReference type="ChEBI" id="CHEBI:456216"/>
        <dbReference type="EC" id="6.3.4.3"/>
    </reaction>
</comment>
<dbReference type="GO" id="GO:0004488">
    <property type="term" value="F:methylenetetrahydrofolate dehydrogenase (NADP+) activity"/>
    <property type="evidence" value="ECO:0007669"/>
    <property type="project" value="UniProtKB-EC"/>
</dbReference>
<dbReference type="Pfam" id="PF02882">
    <property type="entry name" value="THF_DHG_CYH_C"/>
    <property type="match status" value="1"/>
</dbReference>
<dbReference type="InterPro" id="IPR020628">
    <property type="entry name" value="Formate_THF_ligase_CS"/>
</dbReference>
<dbReference type="GO" id="GO:0005524">
    <property type="term" value="F:ATP binding"/>
    <property type="evidence" value="ECO:0007669"/>
    <property type="project" value="UniProtKB-KW"/>
</dbReference>
<dbReference type="FunFam" id="3.40.50.10860:FF:000005">
    <property type="entry name" value="C-1-tetrahydrofolate synthase, cytoplasmic, putative"/>
    <property type="match status" value="1"/>
</dbReference>
<dbReference type="Pfam" id="PF00763">
    <property type="entry name" value="THF_DHG_CYH"/>
    <property type="match status" value="1"/>
</dbReference>
<dbReference type="Gene3D" id="3.40.50.10860">
    <property type="entry name" value="Leucine Dehydrogenase, chain A, domain 1"/>
    <property type="match status" value="1"/>
</dbReference>
<dbReference type="GO" id="GO:0005829">
    <property type="term" value="C:cytosol"/>
    <property type="evidence" value="ECO:0007669"/>
    <property type="project" value="TreeGrafter"/>
</dbReference>
<evidence type="ECO:0000256" key="14">
    <source>
        <dbReference type="ARBA" id="ARBA00022857"/>
    </source>
</evidence>
<dbReference type="PROSITE" id="PS00767">
    <property type="entry name" value="THF_DHG_CYH_2"/>
    <property type="match status" value="1"/>
</dbReference>
<evidence type="ECO:0000256" key="17">
    <source>
        <dbReference type="ARBA" id="ARBA00036357"/>
    </source>
</evidence>
<comment type="catalytic activity">
    <reaction evidence="17">
        <text>(6R)-5,10-methenyltetrahydrofolate + H2O = (6R)-10-formyltetrahydrofolate + H(+)</text>
        <dbReference type="Rhea" id="RHEA:23700"/>
        <dbReference type="ChEBI" id="CHEBI:15377"/>
        <dbReference type="ChEBI" id="CHEBI:15378"/>
        <dbReference type="ChEBI" id="CHEBI:57455"/>
        <dbReference type="ChEBI" id="CHEBI:195366"/>
        <dbReference type="EC" id="3.5.4.9"/>
    </reaction>
</comment>
<dbReference type="GO" id="GO:0071897">
    <property type="term" value="P:DNA biosynthetic process"/>
    <property type="evidence" value="ECO:0007669"/>
    <property type="project" value="UniProtKB-ARBA"/>
</dbReference>
<dbReference type="Pfam" id="PF03372">
    <property type="entry name" value="Exo_endo_phos"/>
    <property type="match status" value="1"/>
</dbReference>
<comment type="pathway">
    <text evidence="1">One-carbon metabolism; tetrahydrofolate interconversion.</text>
</comment>
<evidence type="ECO:0000256" key="12">
    <source>
        <dbReference type="ARBA" id="ARBA00022801"/>
    </source>
</evidence>
<keyword evidence="15" id="KW-0560">Oxidoreductase</keyword>
<dbReference type="Gene3D" id="3.60.10.10">
    <property type="entry name" value="Endonuclease/exonuclease/phosphatase"/>
    <property type="match status" value="1"/>
</dbReference>
<dbReference type="InterPro" id="IPR046346">
    <property type="entry name" value="Aminoacid_DH-like_N_sf"/>
</dbReference>
<dbReference type="Gene3D" id="1.10.8.770">
    <property type="match status" value="1"/>
</dbReference>
<evidence type="ECO:0000259" key="20">
    <source>
        <dbReference type="PROSITE" id="PS50878"/>
    </source>
</evidence>
<dbReference type="PROSITE" id="PS00721">
    <property type="entry name" value="FTHFS_1"/>
    <property type="match status" value="1"/>
</dbReference>
<keyword evidence="11" id="KW-0547">Nucleotide-binding</keyword>
<evidence type="ECO:0000256" key="10">
    <source>
        <dbReference type="ARBA" id="ARBA00022598"/>
    </source>
</evidence>
<dbReference type="UniPathway" id="UPA00193"/>
<proteinExistence type="evidence at transcript level"/>
<keyword evidence="10" id="KW-0436">Ligase</keyword>
<evidence type="ECO:0000256" key="16">
    <source>
        <dbReference type="ARBA" id="ARBA00023268"/>
    </source>
</evidence>
<keyword evidence="9" id="KW-0554">One-carbon metabolism</keyword>
<dbReference type="InterPro" id="IPR020867">
    <property type="entry name" value="THF_DH/CycHdrlase_CS"/>
</dbReference>
<name>A0A7S5LIY0_BEMTA</name>
<dbReference type="PROSITE" id="PS50878">
    <property type="entry name" value="RT_POL"/>
    <property type="match status" value="1"/>
</dbReference>
<evidence type="ECO:0000256" key="5">
    <source>
        <dbReference type="ARBA" id="ARBA00012295"/>
    </source>
</evidence>
<dbReference type="PANTHER" id="PTHR48099:SF5">
    <property type="entry name" value="C-1-TETRAHYDROFOLATE SYNTHASE, CYTOPLASMIC"/>
    <property type="match status" value="1"/>
</dbReference>
<dbReference type="InterPro" id="IPR000477">
    <property type="entry name" value="RT_dom"/>
</dbReference>
<feature type="domain" description="Reverse transcriptase" evidence="20">
    <location>
        <begin position="1219"/>
        <end position="1486"/>
    </location>
</feature>
<keyword evidence="16" id="KW-0511">Multifunctional enzyme</keyword>
<dbReference type="InterPro" id="IPR000672">
    <property type="entry name" value="THF_DH/CycHdrlase"/>
</dbReference>
<dbReference type="EMBL" id="MN738149">
    <property type="protein sequence ID" value="QHB15686.1"/>
    <property type="molecule type" value="mRNA"/>
</dbReference>
<dbReference type="Gene3D" id="3.40.50.720">
    <property type="entry name" value="NAD(P)-binding Rossmann-like Domain"/>
    <property type="match status" value="1"/>
</dbReference>
<dbReference type="CDD" id="cd01650">
    <property type="entry name" value="RT_nLTR_like"/>
    <property type="match status" value="1"/>
</dbReference>
<dbReference type="FunFam" id="3.40.50.720:FF:000006">
    <property type="entry name" value="Bifunctional protein FolD"/>
    <property type="match status" value="1"/>
</dbReference>
<dbReference type="SUPFAM" id="SSF56219">
    <property type="entry name" value="DNase I-like"/>
    <property type="match status" value="1"/>
</dbReference>
<comment type="similarity">
    <text evidence="3">In the C-terminal section; belongs to the formate--tetrahydrofolate ligase family.</text>
</comment>